<organism evidence="4 5">
    <name type="scientific">Natranaerovirga hydrolytica</name>
    <dbReference type="NCBI Taxonomy" id="680378"/>
    <lineage>
        <taxon>Bacteria</taxon>
        <taxon>Bacillati</taxon>
        <taxon>Bacillota</taxon>
        <taxon>Clostridia</taxon>
        <taxon>Lachnospirales</taxon>
        <taxon>Natranaerovirgaceae</taxon>
        <taxon>Natranaerovirga</taxon>
    </lineage>
</organism>
<dbReference type="PROSITE" id="PS51736">
    <property type="entry name" value="RECOMBINASES_3"/>
    <property type="match status" value="1"/>
</dbReference>
<evidence type="ECO:0000256" key="1">
    <source>
        <dbReference type="SAM" id="Coils"/>
    </source>
</evidence>
<keyword evidence="5" id="KW-1185">Reference proteome</keyword>
<dbReference type="InterPro" id="IPR006119">
    <property type="entry name" value="Resolv_N"/>
</dbReference>
<dbReference type="AlphaFoldDB" id="A0A4R1MG48"/>
<dbReference type="Pfam" id="PF00239">
    <property type="entry name" value="Resolvase"/>
    <property type="match status" value="1"/>
</dbReference>
<protein>
    <submittedName>
        <fullName evidence="4">DNA invertase Pin-like site-specific DNA recombinase</fullName>
    </submittedName>
</protein>
<evidence type="ECO:0000259" key="2">
    <source>
        <dbReference type="PROSITE" id="PS51736"/>
    </source>
</evidence>
<accession>A0A4R1MG48</accession>
<name>A0A4R1MG48_9FIRM</name>
<evidence type="ECO:0000259" key="3">
    <source>
        <dbReference type="PROSITE" id="PS51737"/>
    </source>
</evidence>
<comment type="caution">
    <text evidence="4">The sequence shown here is derived from an EMBL/GenBank/DDBJ whole genome shotgun (WGS) entry which is preliminary data.</text>
</comment>
<dbReference type="EMBL" id="SMGQ01000016">
    <property type="protein sequence ID" value="TCK89109.1"/>
    <property type="molecule type" value="Genomic_DNA"/>
</dbReference>
<dbReference type="SUPFAM" id="SSF53041">
    <property type="entry name" value="Resolvase-like"/>
    <property type="match status" value="1"/>
</dbReference>
<reference evidence="4 5" key="1">
    <citation type="submission" date="2019-03" db="EMBL/GenBank/DDBJ databases">
        <title>Genomic Encyclopedia of Type Strains, Phase IV (KMG-IV): sequencing the most valuable type-strain genomes for metagenomic binning, comparative biology and taxonomic classification.</title>
        <authorList>
            <person name="Goeker M."/>
        </authorList>
    </citation>
    <scope>NUCLEOTIDE SEQUENCE [LARGE SCALE GENOMIC DNA]</scope>
    <source>
        <strain evidence="4 5">DSM 24176</strain>
    </source>
</reference>
<gene>
    <name evidence="4" type="ORF">EDC19_2524</name>
</gene>
<dbReference type="InterPro" id="IPR038109">
    <property type="entry name" value="DNA_bind_recomb_sf"/>
</dbReference>
<dbReference type="SMART" id="SM00857">
    <property type="entry name" value="Resolvase"/>
    <property type="match status" value="1"/>
</dbReference>
<dbReference type="OrthoDB" id="2048832at2"/>
<dbReference type="RefSeq" id="WP_132283187.1">
    <property type="nucleotide sequence ID" value="NZ_SMGQ01000016.1"/>
</dbReference>
<dbReference type="PROSITE" id="PS51737">
    <property type="entry name" value="RECOMBINASE_DNA_BIND"/>
    <property type="match status" value="1"/>
</dbReference>
<dbReference type="InterPro" id="IPR036162">
    <property type="entry name" value="Resolvase-like_N_sf"/>
</dbReference>
<feature type="coiled-coil region" evidence="1">
    <location>
        <begin position="409"/>
        <end position="471"/>
    </location>
</feature>
<dbReference type="InterPro" id="IPR025827">
    <property type="entry name" value="Zn_ribbon_recom_dom"/>
</dbReference>
<feature type="domain" description="Recombinase" evidence="3">
    <location>
        <begin position="186"/>
        <end position="312"/>
    </location>
</feature>
<proteinExistence type="predicted"/>
<dbReference type="InterPro" id="IPR011109">
    <property type="entry name" value="DNA_bind_recombinase_dom"/>
</dbReference>
<dbReference type="Gene3D" id="3.90.1750.20">
    <property type="entry name" value="Putative Large Serine Recombinase, Chain B, Domain 2"/>
    <property type="match status" value="1"/>
</dbReference>
<dbReference type="Pfam" id="PF07508">
    <property type="entry name" value="Recombinase"/>
    <property type="match status" value="1"/>
</dbReference>
<keyword evidence="1" id="KW-0175">Coiled coil</keyword>
<evidence type="ECO:0000313" key="5">
    <source>
        <dbReference type="Proteomes" id="UP000294545"/>
    </source>
</evidence>
<sequence>MADREKRVKKITKINPVKPQVMLELQPKKRVCAYCRVSTDSREQHNSFTAQTAYYEGMINRRSNWQYAGIYADEARSGTKLQKRDEFLRMIRDCEAGKIDLIITKSITRFARNTVDSIKAIRKLKLLGIAVFFEKENINTLSESSELLLTILSSLAQGEAESTSTNNKWAAIKRFQEGTFKIGIPAHGYTKDIEGELIIDEQEVETVRYIFGEYLKGKGSYAIAKELTEREVPTIRSAEKWTDGVVRGILQNPVYTGNLLLQKTYTTEVIPFQRKANKGELPQYFISENHEPIISMEEGEAVREIYEYRRKQMKTDGIKSQNRYAYSSRIICEECGRVFRRQKIYIGKPYEKVQWCCMQHIEDKEQCSMRAIREDIIQEAFTLMWNKLSSNYTEILSPLLESLKRLRADQQQEKEIRECNEKIMELSKQSHILSGIATKGYFDSAIFIEKQTALQIELDAMRKKRKALLEESGFEREIFYTEHFIRLFESHPGIQDTYREDLFLQSVEQIIIKEGKTVTFRLKNKLELSESCGREGRDDAKAYAHGLPYGKGEGIS</sequence>
<dbReference type="Gene3D" id="3.40.50.1390">
    <property type="entry name" value="Resolvase, N-terminal catalytic domain"/>
    <property type="match status" value="1"/>
</dbReference>
<dbReference type="GO" id="GO:0000150">
    <property type="term" value="F:DNA strand exchange activity"/>
    <property type="evidence" value="ECO:0007669"/>
    <property type="project" value="InterPro"/>
</dbReference>
<dbReference type="Proteomes" id="UP000294545">
    <property type="component" value="Unassembled WGS sequence"/>
</dbReference>
<dbReference type="InterPro" id="IPR050639">
    <property type="entry name" value="SSR_resolvase"/>
</dbReference>
<dbReference type="GO" id="GO:0003677">
    <property type="term" value="F:DNA binding"/>
    <property type="evidence" value="ECO:0007669"/>
    <property type="project" value="InterPro"/>
</dbReference>
<dbReference type="PANTHER" id="PTHR30461">
    <property type="entry name" value="DNA-INVERTASE FROM LAMBDOID PROPHAGE"/>
    <property type="match status" value="1"/>
</dbReference>
<dbReference type="Pfam" id="PF13408">
    <property type="entry name" value="Zn_ribbon_recom"/>
    <property type="match status" value="1"/>
</dbReference>
<evidence type="ECO:0000313" key="4">
    <source>
        <dbReference type="EMBL" id="TCK89109.1"/>
    </source>
</evidence>
<dbReference type="PANTHER" id="PTHR30461:SF23">
    <property type="entry name" value="DNA RECOMBINASE-RELATED"/>
    <property type="match status" value="1"/>
</dbReference>
<dbReference type="CDD" id="cd00338">
    <property type="entry name" value="Ser_Recombinase"/>
    <property type="match status" value="1"/>
</dbReference>
<feature type="domain" description="Resolvase/invertase-type recombinase catalytic" evidence="2">
    <location>
        <begin position="30"/>
        <end position="178"/>
    </location>
</feature>